<evidence type="ECO:0000256" key="7">
    <source>
        <dbReference type="ARBA" id="ARBA00023242"/>
    </source>
</evidence>
<dbReference type="Proteomes" id="UP000694941">
    <property type="component" value="Unplaced"/>
</dbReference>
<keyword evidence="8" id="KW-0175">Coiled coil</keyword>
<dbReference type="Pfam" id="PF05700">
    <property type="entry name" value="BCAS2"/>
    <property type="match status" value="1"/>
</dbReference>
<dbReference type="GeneID" id="106470616"/>
<organism evidence="9 10">
    <name type="scientific">Limulus polyphemus</name>
    <name type="common">Atlantic horseshoe crab</name>
    <dbReference type="NCBI Taxonomy" id="6850"/>
    <lineage>
        <taxon>Eukaryota</taxon>
        <taxon>Metazoa</taxon>
        <taxon>Ecdysozoa</taxon>
        <taxon>Arthropoda</taxon>
        <taxon>Chelicerata</taxon>
        <taxon>Merostomata</taxon>
        <taxon>Xiphosura</taxon>
        <taxon>Limulidae</taxon>
        <taxon>Limulus</taxon>
    </lineage>
</organism>
<evidence type="ECO:0000256" key="6">
    <source>
        <dbReference type="ARBA" id="ARBA00023187"/>
    </source>
</evidence>
<keyword evidence="7" id="KW-0539">Nucleus</keyword>
<evidence type="ECO:0000256" key="5">
    <source>
        <dbReference type="ARBA" id="ARBA00022728"/>
    </source>
</evidence>
<evidence type="ECO:0000256" key="3">
    <source>
        <dbReference type="ARBA" id="ARBA00014158"/>
    </source>
</evidence>
<evidence type="ECO:0000256" key="1">
    <source>
        <dbReference type="ARBA" id="ARBA00004123"/>
    </source>
</evidence>
<protein>
    <recommendedName>
        <fullName evidence="3">Pre-mRNA-splicing factor SPF27</fullName>
    </recommendedName>
</protein>
<accession>A0ABM1BQD1</accession>
<reference evidence="10" key="1">
    <citation type="submission" date="2025-08" db="UniProtKB">
        <authorList>
            <consortium name="RefSeq"/>
        </authorList>
    </citation>
    <scope>IDENTIFICATION</scope>
    <source>
        <tissue evidence="10">Muscle</tissue>
    </source>
</reference>
<keyword evidence="5" id="KW-0747">Spliceosome</keyword>
<dbReference type="RefSeq" id="XP_013786633.2">
    <property type="nucleotide sequence ID" value="XM_013931179.2"/>
</dbReference>
<dbReference type="PANTHER" id="PTHR13296">
    <property type="entry name" value="BCAS2 PROTEIN"/>
    <property type="match status" value="1"/>
</dbReference>
<dbReference type="InterPro" id="IPR008409">
    <property type="entry name" value="SPF27"/>
</dbReference>
<evidence type="ECO:0000256" key="2">
    <source>
        <dbReference type="ARBA" id="ARBA00010788"/>
    </source>
</evidence>
<comment type="subcellular location">
    <subcellularLocation>
        <location evidence="1">Nucleus</location>
    </subcellularLocation>
</comment>
<gene>
    <name evidence="10" type="primary">LOC106470616</name>
</gene>
<evidence type="ECO:0000313" key="9">
    <source>
        <dbReference type="Proteomes" id="UP000694941"/>
    </source>
</evidence>
<feature type="coiled-coil region" evidence="8">
    <location>
        <begin position="42"/>
        <end position="125"/>
    </location>
</feature>
<evidence type="ECO:0000313" key="10">
    <source>
        <dbReference type="RefSeq" id="XP_013786633.2"/>
    </source>
</evidence>
<keyword evidence="6" id="KW-0508">mRNA splicing</keyword>
<dbReference type="PANTHER" id="PTHR13296:SF0">
    <property type="entry name" value="PRE-MRNA-SPLICING FACTOR SPF27"/>
    <property type="match status" value="1"/>
</dbReference>
<evidence type="ECO:0000256" key="8">
    <source>
        <dbReference type="SAM" id="Coils"/>
    </source>
</evidence>
<proteinExistence type="inferred from homology"/>
<keyword evidence="4" id="KW-0507">mRNA processing</keyword>
<keyword evidence="9" id="KW-1185">Reference proteome</keyword>
<sequence length="125" mass="14780">EKLCCLTCTRYIHFNDVFITFYRIANLELMSKYGCEAWKMYNSLLVQLLHQAQKQLQDLRKQIQEVNWERKSSQKAAGEKLRNLDASWVGLVSKNYEIERACAELEKEIDSMKKSNKAVENKERE</sequence>
<evidence type="ECO:0000256" key="4">
    <source>
        <dbReference type="ARBA" id="ARBA00022664"/>
    </source>
</evidence>
<comment type="similarity">
    <text evidence="2">Belongs to the SPF27 family.</text>
</comment>
<name>A0ABM1BQD1_LIMPO</name>
<feature type="non-terminal residue" evidence="10">
    <location>
        <position position="1"/>
    </location>
</feature>